<dbReference type="Proteomes" id="UP000326062">
    <property type="component" value="Chromosome 9"/>
</dbReference>
<dbReference type="GO" id="GO:0009898">
    <property type="term" value="C:cytoplasmic side of plasma membrane"/>
    <property type="evidence" value="ECO:0007669"/>
    <property type="project" value="TreeGrafter"/>
</dbReference>
<dbReference type="SUPFAM" id="SSF49599">
    <property type="entry name" value="TRAF domain-like"/>
    <property type="match status" value="1"/>
</dbReference>
<proteinExistence type="predicted"/>
<keyword evidence="2" id="KW-1185">Reference proteome</keyword>
<dbReference type="EMBL" id="VCEB01000010">
    <property type="protein sequence ID" value="KAB0372902.1"/>
    <property type="molecule type" value="Genomic_DNA"/>
</dbReference>
<dbReference type="InterPro" id="IPR008974">
    <property type="entry name" value="TRAF-like"/>
</dbReference>
<dbReference type="PANTHER" id="PTHR10131:SF83">
    <property type="entry name" value="TNF RECEPTOR-ASSOCIATED FACTOR 5"/>
    <property type="match status" value="1"/>
</dbReference>
<reference evidence="1 2" key="1">
    <citation type="submission" date="2019-06" db="EMBL/GenBank/DDBJ databases">
        <title>Discovery of a novel chromosome fission-fusion reversal in muntjac.</title>
        <authorList>
            <person name="Mudd A.B."/>
            <person name="Bredeson J.V."/>
            <person name="Baum R."/>
            <person name="Hockemeyer D."/>
            <person name="Rokhsar D.S."/>
        </authorList>
    </citation>
    <scope>NUCLEOTIDE SEQUENCE [LARGE SCALE GENOMIC DNA]</scope>
    <source>
        <strain evidence="1">UCam_UCB_Mr</strain>
        <tissue evidence="1">Fibroblast cell line</tissue>
    </source>
</reference>
<dbReference type="Gene3D" id="2.60.210.10">
    <property type="entry name" value="Apoptosis, Tumor Necrosis Factor Receptor Associated Protein 2, Chain A"/>
    <property type="match status" value="1"/>
</dbReference>
<evidence type="ECO:0000313" key="2">
    <source>
        <dbReference type="Proteomes" id="UP000326062"/>
    </source>
</evidence>
<protein>
    <recommendedName>
        <fullName evidence="3">TRAF-type domain-containing protein</fullName>
    </recommendedName>
</protein>
<name>A0A5N3XGY5_MUNRE</name>
<organism evidence="1 2">
    <name type="scientific">Muntiacus reevesi</name>
    <name type="common">Reeves' muntjac</name>
    <name type="synonym">Cervus reevesi</name>
    <dbReference type="NCBI Taxonomy" id="9886"/>
    <lineage>
        <taxon>Eukaryota</taxon>
        <taxon>Metazoa</taxon>
        <taxon>Chordata</taxon>
        <taxon>Craniata</taxon>
        <taxon>Vertebrata</taxon>
        <taxon>Euteleostomi</taxon>
        <taxon>Mammalia</taxon>
        <taxon>Eutheria</taxon>
        <taxon>Laurasiatheria</taxon>
        <taxon>Artiodactyla</taxon>
        <taxon>Ruminantia</taxon>
        <taxon>Pecora</taxon>
        <taxon>Cervidae</taxon>
        <taxon>Muntiacinae</taxon>
        <taxon>Muntiacus</taxon>
    </lineage>
</organism>
<dbReference type="AlphaFoldDB" id="A0A5N3XGY5"/>
<dbReference type="GO" id="GO:0043122">
    <property type="term" value="P:regulation of canonical NF-kappaB signal transduction"/>
    <property type="evidence" value="ECO:0007669"/>
    <property type="project" value="TreeGrafter"/>
</dbReference>
<gene>
    <name evidence="1" type="ORF">FD755_015655</name>
</gene>
<dbReference type="PANTHER" id="PTHR10131">
    <property type="entry name" value="TNF RECEPTOR ASSOCIATED FACTOR"/>
    <property type="match status" value="1"/>
</dbReference>
<comment type="caution">
    <text evidence="1">The sequence shown here is derived from an EMBL/GenBank/DDBJ whole genome shotgun (WGS) entry which is preliminary data.</text>
</comment>
<sequence length="392" mass="44554">MAYSEKQGGVPCGFIRQNSGNSIPLYLEPDAEHQFMEQLQERYKLPLCPVDKEVIKSQEVFKDNYCTREVLSLYVFCKIRLPDPCPFGPVQCLKENCPEPVLSKGLKGHLSVYCRLQNHEENLCSGYPVSCPNKCLQIIPRTEVDELLAMCPEDKRGNLQDHERSALRDHRLLISDLCKSLEQRESKIQQLAKTVNKFKNDFKQFTQLLVKNGSFLLNMLVLASHTDRSTCLEVQLCQLLQMVNQQQFKFDLRPLVEAIDTVKLKITLLETNDQRLVVLEAETNKHNAHINIHKKETLDGHTVSIFSQTFYPTYPNLDWSGKGTYLSLNSGDARGADPNSSSFKRPDGEMIITSGCPRFVTHSTLENAKSTSIQDDILFLKVAVDLTDLDDL</sequence>
<evidence type="ECO:0008006" key="3">
    <source>
        <dbReference type="Google" id="ProtNLM"/>
    </source>
</evidence>
<dbReference type="InterPro" id="IPR013083">
    <property type="entry name" value="Znf_RING/FYVE/PHD"/>
</dbReference>
<dbReference type="GO" id="GO:0031996">
    <property type="term" value="F:thioesterase binding"/>
    <property type="evidence" value="ECO:0007669"/>
    <property type="project" value="TreeGrafter"/>
</dbReference>
<dbReference type="GO" id="GO:0005164">
    <property type="term" value="F:tumor necrosis factor receptor binding"/>
    <property type="evidence" value="ECO:0007669"/>
    <property type="project" value="TreeGrafter"/>
</dbReference>
<evidence type="ECO:0000313" key="1">
    <source>
        <dbReference type="EMBL" id="KAB0372902.1"/>
    </source>
</evidence>
<accession>A0A5N3XGY5</accession>
<dbReference type="Gene3D" id="3.30.40.10">
    <property type="entry name" value="Zinc/RING finger domain, C3HC4 (zinc finger)"/>
    <property type="match status" value="1"/>
</dbReference>